<sequence>MPLTSWTACPAAQPSIALWILSWSGRESSAALSTLSSEPFLGVSVACICLQTGGLDGSLTLPQDVTTAASLAACVGKVTVSEIPTEVAIQITCRNVQAPYFCPAAMKDCMFMKAFLPIF</sequence>
<protein>
    <submittedName>
        <fullName evidence="1">Uncharacterized protein</fullName>
    </submittedName>
</protein>
<gene>
    <name evidence="1" type="ORF">ALP60_200023</name>
</gene>
<reference evidence="1 2" key="1">
    <citation type="submission" date="2018-08" db="EMBL/GenBank/DDBJ databases">
        <title>Recombination of ecologically and evolutionarily significant loci maintains genetic cohesion in the Pseudomonas syringae species complex.</title>
        <authorList>
            <person name="Dillon M."/>
            <person name="Thakur S."/>
            <person name="Almeida R.N.D."/>
            <person name="Weir B.S."/>
            <person name="Guttman D.S."/>
        </authorList>
    </citation>
    <scope>NUCLEOTIDE SEQUENCE [LARGE SCALE GENOMIC DNA]</scope>
    <source>
        <strain evidence="1 2">ICMP 13927</strain>
    </source>
</reference>
<comment type="caution">
    <text evidence="1">The sequence shown here is derived from an EMBL/GenBank/DDBJ whole genome shotgun (WGS) entry which is preliminary data.</text>
</comment>
<organism evidence="1 2">
    <name type="scientific">Pseudomonas savastanoi</name>
    <name type="common">Pseudomonas syringae pv. savastanoi</name>
    <dbReference type="NCBI Taxonomy" id="29438"/>
    <lineage>
        <taxon>Bacteria</taxon>
        <taxon>Pseudomonadati</taxon>
        <taxon>Pseudomonadota</taxon>
        <taxon>Gammaproteobacteria</taxon>
        <taxon>Pseudomonadales</taxon>
        <taxon>Pseudomonadaceae</taxon>
        <taxon>Pseudomonas</taxon>
    </lineage>
</organism>
<dbReference type="AlphaFoldDB" id="A0A3M5FNL5"/>
<accession>A0A3M5FNL5</accession>
<dbReference type="EMBL" id="RBSV01000348">
    <property type="protein sequence ID" value="RMS75557.1"/>
    <property type="molecule type" value="Genomic_DNA"/>
</dbReference>
<evidence type="ECO:0000313" key="1">
    <source>
        <dbReference type="EMBL" id="RMS75557.1"/>
    </source>
</evidence>
<name>A0A3M5FNL5_PSESS</name>
<dbReference type="Proteomes" id="UP000268887">
    <property type="component" value="Unassembled WGS sequence"/>
</dbReference>
<evidence type="ECO:0000313" key="2">
    <source>
        <dbReference type="Proteomes" id="UP000268887"/>
    </source>
</evidence>
<proteinExistence type="predicted"/>